<dbReference type="Gene3D" id="2.10.110.10">
    <property type="entry name" value="Cysteine Rich Protein"/>
    <property type="match status" value="2"/>
</dbReference>
<feature type="domain" description="LIM zinc-binding" evidence="6">
    <location>
        <begin position="268"/>
        <end position="328"/>
    </location>
</feature>
<feature type="domain" description="LIM zinc-binding" evidence="6">
    <location>
        <begin position="205"/>
        <end position="267"/>
    </location>
</feature>
<dbReference type="EMBL" id="BAABUK010000002">
    <property type="protein sequence ID" value="GAA5807089.1"/>
    <property type="molecule type" value="Genomic_DNA"/>
</dbReference>
<dbReference type="CDD" id="cd08368">
    <property type="entry name" value="LIM"/>
    <property type="match status" value="1"/>
</dbReference>
<dbReference type="InterPro" id="IPR001781">
    <property type="entry name" value="Znf_LIM"/>
</dbReference>
<feature type="compositionally biased region" description="Low complexity" evidence="5">
    <location>
        <begin position="71"/>
        <end position="91"/>
    </location>
</feature>
<accession>A0ABP9YJQ2</accession>
<evidence type="ECO:0000256" key="5">
    <source>
        <dbReference type="SAM" id="MobiDB-lite"/>
    </source>
</evidence>
<evidence type="ECO:0000259" key="6">
    <source>
        <dbReference type="PROSITE" id="PS50023"/>
    </source>
</evidence>
<keyword evidence="8" id="KW-1185">Reference proteome</keyword>
<gene>
    <name evidence="7" type="ORF">MFLAVUS_000439</name>
</gene>
<dbReference type="InterPro" id="IPR017351">
    <property type="entry name" value="PINCH-1-4-like"/>
</dbReference>
<dbReference type="Pfam" id="PF00412">
    <property type="entry name" value="LIM"/>
    <property type="match status" value="2"/>
</dbReference>
<comment type="caution">
    <text evidence="7">The sequence shown here is derived from an EMBL/GenBank/DDBJ whole genome shotgun (WGS) entry which is preliminary data.</text>
</comment>
<protein>
    <recommendedName>
        <fullName evidence="6">LIM zinc-binding domain-containing protein</fullName>
    </recommendedName>
</protein>
<evidence type="ECO:0000256" key="4">
    <source>
        <dbReference type="PROSITE-ProRule" id="PRU00125"/>
    </source>
</evidence>
<evidence type="ECO:0000256" key="2">
    <source>
        <dbReference type="ARBA" id="ARBA00022833"/>
    </source>
</evidence>
<keyword evidence="1 4" id="KW-0479">Metal-binding</keyword>
<evidence type="ECO:0000313" key="7">
    <source>
        <dbReference type="EMBL" id="GAA5807089.1"/>
    </source>
</evidence>
<proteinExistence type="predicted"/>
<reference evidence="7 8" key="1">
    <citation type="submission" date="2024-04" db="EMBL/GenBank/DDBJ databases">
        <title>genome sequences of Mucor flavus KT1a and Helicostylum pulchrum KT1b strains isolated from the surface of a dry-aged beef.</title>
        <authorList>
            <person name="Toyotome T."/>
            <person name="Hosono M."/>
            <person name="Torimaru M."/>
            <person name="Fukuda K."/>
            <person name="Mikami N."/>
        </authorList>
    </citation>
    <scope>NUCLEOTIDE SEQUENCE [LARGE SCALE GENOMIC DNA]</scope>
    <source>
        <strain evidence="7 8">KT1a</strain>
    </source>
</reference>
<dbReference type="PROSITE" id="PS00478">
    <property type="entry name" value="LIM_DOMAIN_1"/>
    <property type="match status" value="1"/>
</dbReference>
<dbReference type="SUPFAM" id="SSF57716">
    <property type="entry name" value="Glucocorticoid receptor-like (DNA-binding domain)"/>
    <property type="match status" value="2"/>
</dbReference>
<keyword evidence="3 4" id="KW-0440">LIM domain</keyword>
<evidence type="ECO:0000256" key="1">
    <source>
        <dbReference type="ARBA" id="ARBA00022723"/>
    </source>
</evidence>
<keyword evidence="2 4" id="KW-0862">Zinc</keyword>
<dbReference type="Proteomes" id="UP001473302">
    <property type="component" value="Unassembled WGS sequence"/>
</dbReference>
<evidence type="ECO:0000256" key="3">
    <source>
        <dbReference type="ARBA" id="ARBA00023038"/>
    </source>
</evidence>
<dbReference type="PANTHER" id="PTHR24210">
    <property type="entry name" value="LIM DOMAIN-CONTAINING PROTEIN"/>
    <property type="match status" value="1"/>
</dbReference>
<name>A0ABP9YJQ2_9FUNG</name>
<sequence length="330" mass="38697">MKNAQVPFLSTIYCSNCEIYIDIRQLDHHQCLDIVKQGPKFKRSMNKPPVIKTRFSERSIKSNHTYNGKDTPSMISPTYSTSSLSTSSLPTPRSSTDYFERFLQQQEALEQSDYDLHTMIEELIEEINSTCAACCKPIVIPLSLEASFEFEIGKIYCQRDYQVIKSRSNITPLEKTCYKCRMTLENADYKTFKNRMYCKSDFEDLFCRGCSKSVDDKVISATDGKLKGKWHFDCFNCQTCRQPFPDNRFYVFNDLPYCKRHYHKMNNTLCTRCYNPIEGQCAYIPGREWRFHPNCFRCDACQKQLDDTYHMLDGRIYCDAHIKRQNSNSF</sequence>
<dbReference type="PANTHER" id="PTHR24210:SF14">
    <property type="entry name" value="LIM ZINC-BINDING DOMAIN-CONTAINING PROTEIN"/>
    <property type="match status" value="1"/>
</dbReference>
<organism evidence="7 8">
    <name type="scientific">Mucor flavus</name>
    <dbReference type="NCBI Taxonomy" id="439312"/>
    <lineage>
        <taxon>Eukaryota</taxon>
        <taxon>Fungi</taxon>
        <taxon>Fungi incertae sedis</taxon>
        <taxon>Mucoromycota</taxon>
        <taxon>Mucoromycotina</taxon>
        <taxon>Mucoromycetes</taxon>
        <taxon>Mucorales</taxon>
        <taxon>Mucorineae</taxon>
        <taxon>Mucoraceae</taxon>
        <taxon>Mucor</taxon>
    </lineage>
</organism>
<dbReference type="PROSITE" id="PS50023">
    <property type="entry name" value="LIM_DOMAIN_2"/>
    <property type="match status" value="2"/>
</dbReference>
<feature type="region of interest" description="Disordered" evidence="5">
    <location>
        <begin position="62"/>
        <end position="91"/>
    </location>
</feature>
<evidence type="ECO:0000313" key="8">
    <source>
        <dbReference type="Proteomes" id="UP001473302"/>
    </source>
</evidence>
<dbReference type="SMART" id="SM00132">
    <property type="entry name" value="LIM"/>
    <property type="match status" value="2"/>
</dbReference>